<proteinExistence type="predicted"/>
<name>A0A5K1G3V5_9MAGN</name>
<dbReference type="EMBL" id="LR721786">
    <property type="protein sequence ID" value="VVW70192.1"/>
    <property type="molecule type" value="Genomic_DNA"/>
</dbReference>
<accession>A0A5K1G3V5</accession>
<gene>
    <name evidence="1" type="ORF">NYM_LOCUS25111</name>
</gene>
<reference evidence="1" key="1">
    <citation type="submission" date="2019-09" db="EMBL/GenBank/DDBJ databases">
        <authorList>
            <person name="Zhang L."/>
        </authorList>
    </citation>
    <scope>NUCLEOTIDE SEQUENCE</scope>
</reference>
<protein>
    <submittedName>
        <fullName evidence="1">Uncharacterized protein</fullName>
    </submittedName>
</protein>
<evidence type="ECO:0000313" key="1">
    <source>
        <dbReference type="EMBL" id="VVW70192.1"/>
    </source>
</evidence>
<sequence length="9" mass="1130">MHYLLVQRA</sequence>
<organism evidence="1">
    <name type="scientific">Nymphaea colorata</name>
    <name type="common">pocket water lily</name>
    <dbReference type="NCBI Taxonomy" id="210225"/>
    <lineage>
        <taxon>Eukaryota</taxon>
        <taxon>Viridiplantae</taxon>
        <taxon>Streptophyta</taxon>
        <taxon>Embryophyta</taxon>
        <taxon>Tracheophyta</taxon>
        <taxon>Spermatophyta</taxon>
        <taxon>Magnoliopsida</taxon>
        <taxon>Nymphaeales</taxon>
        <taxon>Nymphaeaceae</taxon>
        <taxon>Nymphaea</taxon>
    </lineage>
</organism>